<proteinExistence type="predicted"/>
<protein>
    <submittedName>
        <fullName evidence="2">DUF6232 family protein</fullName>
    </submittedName>
</protein>
<evidence type="ECO:0000256" key="1">
    <source>
        <dbReference type="SAM" id="Phobius"/>
    </source>
</evidence>
<dbReference type="InterPro" id="IPR045629">
    <property type="entry name" value="DUF6232"/>
</dbReference>
<evidence type="ECO:0000313" key="2">
    <source>
        <dbReference type="EMBL" id="MFD0913455.1"/>
    </source>
</evidence>
<dbReference type="EMBL" id="JBHTKB010000001">
    <property type="protein sequence ID" value="MFD0913455.1"/>
    <property type="molecule type" value="Genomic_DNA"/>
</dbReference>
<keyword evidence="1" id="KW-0812">Transmembrane</keyword>
<dbReference type="Pfam" id="PF19744">
    <property type="entry name" value="DUF6232"/>
    <property type="match status" value="1"/>
</dbReference>
<comment type="caution">
    <text evidence="2">The sequence shown here is derived from an EMBL/GenBank/DDBJ whole genome shotgun (WGS) entry which is preliminary data.</text>
</comment>
<accession>A0ABW3F805</accession>
<feature type="transmembrane region" description="Helical" evidence="1">
    <location>
        <begin position="45"/>
        <end position="78"/>
    </location>
</feature>
<keyword evidence="1" id="KW-1133">Transmembrane helix</keyword>
<name>A0ABW3F805_9PROT</name>
<keyword evidence="1" id="KW-0472">Membrane</keyword>
<reference evidence="3" key="1">
    <citation type="journal article" date="2019" name="Int. J. Syst. Evol. Microbiol.">
        <title>The Global Catalogue of Microorganisms (GCM) 10K type strain sequencing project: providing services to taxonomists for standard genome sequencing and annotation.</title>
        <authorList>
            <consortium name="The Broad Institute Genomics Platform"/>
            <consortium name="The Broad Institute Genome Sequencing Center for Infectious Disease"/>
            <person name="Wu L."/>
            <person name="Ma J."/>
        </authorList>
    </citation>
    <scope>NUCLEOTIDE SEQUENCE [LARGE SCALE GENOMIC DNA]</scope>
    <source>
        <strain evidence="3">CCUG 58412</strain>
    </source>
</reference>
<evidence type="ECO:0000313" key="3">
    <source>
        <dbReference type="Proteomes" id="UP001597128"/>
    </source>
</evidence>
<gene>
    <name evidence="2" type="ORF">ACFQ1Z_07845</name>
</gene>
<sequence length="127" mass="14018">MSDKIYFNQNGIRVSKNEVIINGQTLPIATVTSLSYKEFEPKRAFAGLVMLIGLLMLMDGALLVILGSFAILLGGIAWNTSKKRYALTLNIVQGKHETLVSEDDRFIEQIILALNKAMTAAPSRFTN</sequence>
<keyword evidence="3" id="KW-1185">Reference proteome</keyword>
<dbReference type="RefSeq" id="WP_379056819.1">
    <property type="nucleotide sequence ID" value="NZ_JBHTKB010000001.1"/>
</dbReference>
<organism evidence="2 3">
    <name type="scientific">Methylophilus luteus</name>
    <dbReference type="NCBI Taxonomy" id="640108"/>
    <lineage>
        <taxon>Bacteria</taxon>
        <taxon>Pseudomonadati</taxon>
        <taxon>Pseudomonadota</taxon>
        <taxon>Betaproteobacteria</taxon>
        <taxon>Nitrosomonadales</taxon>
        <taxon>Methylophilaceae</taxon>
        <taxon>Methylophilus</taxon>
    </lineage>
</organism>
<dbReference type="Proteomes" id="UP001597128">
    <property type="component" value="Unassembled WGS sequence"/>
</dbReference>